<keyword evidence="4 6" id="KW-0732">Signal</keyword>
<comment type="similarity">
    <text evidence="2">Belongs to the GILT family.</text>
</comment>
<name>A0A139WM59_TRICA</name>
<evidence type="ECO:0000256" key="6">
    <source>
        <dbReference type="SAM" id="SignalP"/>
    </source>
</evidence>
<feature type="signal peptide" evidence="6">
    <location>
        <begin position="1"/>
        <end position="19"/>
    </location>
</feature>
<gene>
    <name evidence="7" type="primary">AUGUSTUS-3.0.2_32270</name>
    <name evidence="7" type="ORF">TcasGA2_TC032270</name>
</gene>
<evidence type="ECO:0000313" key="8">
    <source>
        <dbReference type="Proteomes" id="UP000007266"/>
    </source>
</evidence>
<evidence type="ECO:0000256" key="3">
    <source>
        <dbReference type="ARBA" id="ARBA00022525"/>
    </source>
</evidence>
<reference evidence="7 8" key="1">
    <citation type="journal article" date="2008" name="Nature">
        <title>The genome of the model beetle and pest Tribolium castaneum.</title>
        <authorList>
            <consortium name="Tribolium Genome Sequencing Consortium"/>
            <person name="Richards S."/>
            <person name="Gibbs R.A."/>
            <person name="Weinstock G.M."/>
            <person name="Brown S.J."/>
            <person name="Denell R."/>
            <person name="Beeman R.W."/>
            <person name="Gibbs R."/>
            <person name="Beeman R.W."/>
            <person name="Brown S.J."/>
            <person name="Bucher G."/>
            <person name="Friedrich M."/>
            <person name="Grimmelikhuijzen C.J."/>
            <person name="Klingler M."/>
            <person name="Lorenzen M."/>
            <person name="Richards S."/>
            <person name="Roth S."/>
            <person name="Schroder R."/>
            <person name="Tautz D."/>
            <person name="Zdobnov E.M."/>
            <person name="Muzny D."/>
            <person name="Gibbs R.A."/>
            <person name="Weinstock G.M."/>
            <person name="Attaway T."/>
            <person name="Bell S."/>
            <person name="Buhay C.J."/>
            <person name="Chandrabose M.N."/>
            <person name="Chavez D."/>
            <person name="Clerk-Blankenburg K.P."/>
            <person name="Cree A."/>
            <person name="Dao M."/>
            <person name="Davis C."/>
            <person name="Chacko J."/>
            <person name="Dinh H."/>
            <person name="Dugan-Rocha S."/>
            <person name="Fowler G."/>
            <person name="Garner T.T."/>
            <person name="Garnes J."/>
            <person name="Gnirke A."/>
            <person name="Hawes A."/>
            <person name="Hernandez J."/>
            <person name="Hines S."/>
            <person name="Holder M."/>
            <person name="Hume J."/>
            <person name="Jhangiani S.N."/>
            <person name="Joshi V."/>
            <person name="Khan Z.M."/>
            <person name="Jackson L."/>
            <person name="Kovar C."/>
            <person name="Kowis A."/>
            <person name="Lee S."/>
            <person name="Lewis L.R."/>
            <person name="Margolis J."/>
            <person name="Morgan M."/>
            <person name="Nazareth L.V."/>
            <person name="Nguyen N."/>
            <person name="Okwuonu G."/>
            <person name="Parker D."/>
            <person name="Richards S."/>
            <person name="Ruiz S.J."/>
            <person name="Santibanez J."/>
            <person name="Savard J."/>
            <person name="Scherer S.E."/>
            <person name="Schneider B."/>
            <person name="Sodergren E."/>
            <person name="Tautz D."/>
            <person name="Vattahil S."/>
            <person name="Villasana D."/>
            <person name="White C.S."/>
            <person name="Wright R."/>
            <person name="Park Y."/>
            <person name="Beeman R.W."/>
            <person name="Lord J."/>
            <person name="Oppert B."/>
            <person name="Lorenzen M."/>
            <person name="Brown S."/>
            <person name="Wang L."/>
            <person name="Savard J."/>
            <person name="Tautz D."/>
            <person name="Richards S."/>
            <person name="Weinstock G."/>
            <person name="Gibbs R.A."/>
            <person name="Liu Y."/>
            <person name="Worley K."/>
            <person name="Weinstock G."/>
            <person name="Elsik C.G."/>
            <person name="Reese J.T."/>
            <person name="Elhaik E."/>
            <person name="Landan G."/>
            <person name="Graur D."/>
            <person name="Arensburger P."/>
            <person name="Atkinson P."/>
            <person name="Beeman R.W."/>
            <person name="Beidler J."/>
            <person name="Brown S.J."/>
            <person name="Demuth J.P."/>
            <person name="Drury D.W."/>
            <person name="Du Y.Z."/>
            <person name="Fujiwara H."/>
            <person name="Lorenzen M."/>
            <person name="Maselli V."/>
            <person name="Osanai M."/>
            <person name="Park Y."/>
            <person name="Robertson H.M."/>
            <person name="Tu Z."/>
            <person name="Wang J.J."/>
            <person name="Wang S."/>
            <person name="Richards S."/>
            <person name="Song H."/>
            <person name="Zhang L."/>
            <person name="Sodergren E."/>
            <person name="Werner D."/>
            <person name="Stanke M."/>
            <person name="Morgenstern B."/>
            <person name="Solovyev V."/>
            <person name="Kosarev P."/>
            <person name="Brown G."/>
            <person name="Chen H.C."/>
            <person name="Ermolaeva O."/>
            <person name="Hlavina W."/>
            <person name="Kapustin Y."/>
            <person name="Kiryutin B."/>
            <person name="Kitts P."/>
            <person name="Maglott D."/>
            <person name="Pruitt K."/>
            <person name="Sapojnikov V."/>
            <person name="Souvorov A."/>
            <person name="Mackey A.J."/>
            <person name="Waterhouse R.M."/>
            <person name="Wyder S."/>
            <person name="Zdobnov E.M."/>
            <person name="Zdobnov E.M."/>
            <person name="Wyder S."/>
            <person name="Kriventseva E.V."/>
            <person name="Kadowaki T."/>
            <person name="Bork P."/>
            <person name="Aranda M."/>
            <person name="Bao R."/>
            <person name="Beermann A."/>
            <person name="Berns N."/>
            <person name="Bolognesi R."/>
            <person name="Bonneton F."/>
            <person name="Bopp D."/>
            <person name="Brown S.J."/>
            <person name="Bucher G."/>
            <person name="Butts T."/>
            <person name="Chaumot A."/>
            <person name="Denell R.E."/>
            <person name="Ferrier D.E."/>
            <person name="Friedrich M."/>
            <person name="Gordon C.M."/>
            <person name="Jindra M."/>
            <person name="Klingler M."/>
            <person name="Lan Q."/>
            <person name="Lattorff H.M."/>
            <person name="Laudet V."/>
            <person name="von Levetsow C."/>
            <person name="Liu Z."/>
            <person name="Lutz R."/>
            <person name="Lynch J.A."/>
            <person name="da Fonseca R.N."/>
            <person name="Posnien N."/>
            <person name="Reuter R."/>
            <person name="Roth S."/>
            <person name="Savard J."/>
            <person name="Schinko J.B."/>
            <person name="Schmitt C."/>
            <person name="Schoppmeier M."/>
            <person name="Schroder R."/>
            <person name="Shippy T.D."/>
            <person name="Simonnet F."/>
            <person name="Marques-Souza H."/>
            <person name="Tautz D."/>
            <person name="Tomoyasu Y."/>
            <person name="Trauner J."/>
            <person name="Van der Zee M."/>
            <person name="Vervoort M."/>
            <person name="Wittkopp N."/>
            <person name="Wimmer E.A."/>
            <person name="Yang X."/>
            <person name="Jones A.K."/>
            <person name="Sattelle D.B."/>
            <person name="Ebert P.R."/>
            <person name="Nelson D."/>
            <person name="Scott J.G."/>
            <person name="Beeman R.W."/>
            <person name="Muthukrishnan S."/>
            <person name="Kramer K.J."/>
            <person name="Arakane Y."/>
            <person name="Beeman R.W."/>
            <person name="Zhu Q."/>
            <person name="Hogenkamp D."/>
            <person name="Dixit R."/>
            <person name="Oppert B."/>
            <person name="Jiang H."/>
            <person name="Zou Z."/>
            <person name="Marshall J."/>
            <person name="Elpidina E."/>
            <person name="Vinokurov K."/>
            <person name="Oppert C."/>
            <person name="Zou Z."/>
            <person name="Evans J."/>
            <person name="Lu Z."/>
            <person name="Zhao P."/>
            <person name="Sumathipala N."/>
            <person name="Altincicek B."/>
            <person name="Vilcinskas A."/>
            <person name="Williams M."/>
            <person name="Hultmark D."/>
            <person name="Hetru C."/>
            <person name="Jiang H."/>
            <person name="Grimmelikhuijzen C.J."/>
            <person name="Hauser F."/>
            <person name="Cazzamali G."/>
            <person name="Williamson M."/>
            <person name="Park Y."/>
            <person name="Li B."/>
            <person name="Tanaka Y."/>
            <person name="Predel R."/>
            <person name="Neupert S."/>
            <person name="Schachtner J."/>
            <person name="Verleyen P."/>
            <person name="Raible F."/>
            <person name="Bork P."/>
            <person name="Friedrich M."/>
            <person name="Walden K.K."/>
            <person name="Robertson H.M."/>
            <person name="Angeli S."/>
            <person name="Foret S."/>
            <person name="Bucher G."/>
            <person name="Schuetz S."/>
            <person name="Maleszka R."/>
            <person name="Wimmer E.A."/>
            <person name="Beeman R.W."/>
            <person name="Lorenzen M."/>
            <person name="Tomoyasu Y."/>
            <person name="Miller S.C."/>
            <person name="Grossmann D."/>
            <person name="Bucher G."/>
        </authorList>
    </citation>
    <scope>NUCLEOTIDE SEQUENCE [LARGE SCALE GENOMIC DNA]</scope>
    <source>
        <strain evidence="7 8">Georgia GA2</strain>
    </source>
</reference>
<dbReference type="PANTHER" id="PTHR13234:SF8">
    <property type="entry name" value="GAMMA-INTERFERON-INDUCIBLE LYSOSOMAL THIOL REDUCTASE"/>
    <property type="match status" value="1"/>
</dbReference>
<sequence>MHSSAWLCTIFLCLTLTQGQLQVSIYYESLCPDSLRFITTQLYPTYPSFANYLRLDLVPFGKATASKSSGHWKFRCQHGPRECYNNKIHTCVIAHNPPKPTLNFINCAMKSPDSPKMCAIESGISWNVISNCLNSGQADVLLAQNGDKTNAVTPPIDYVPTIIFNGVYSKAMQNFAEKHFAKSVCSQLKNKPNVCKKLRTL</sequence>
<proteinExistence type="inferred from homology"/>
<dbReference type="GO" id="GO:0016671">
    <property type="term" value="F:oxidoreductase activity, acting on a sulfur group of donors, disulfide as acceptor"/>
    <property type="evidence" value="ECO:0007669"/>
    <property type="project" value="InterPro"/>
</dbReference>
<dbReference type="Pfam" id="PF03227">
    <property type="entry name" value="GILT"/>
    <property type="match status" value="1"/>
</dbReference>
<keyword evidence="5" id="KW-0325">Glycoprotein</keyword>
<dbReference type="InParanoid" id="A0A139WM59"/>
<feature type="chain" id="PRO_5007300154" evidence="6">
    <location>
        <begin position="20"/>
        <end position="201"/>
    </location>
</feature>
<evidence type="ECO:0000256" key="2">
    <source>
        <dbReference type="ARBA" id="ARBA00005679"/>
    </source>
</evidence>
<dbReference type="InterPro" id="IPR004911">
    <property type="entry name" value="Interferon-induced_GILT"/>
</dbReference>
<dbReference type="OMA" id="YIEAQCP"/>
<evidence type="ECO:0000256" key="5">
    <source>
        <dbReference type="ARBA" id="ARBA00023180"/>
    </source>
</evidence>
<dbReference type="Proteomes" id="UP000007266">
    <property type="component" value="Linkage group 2"/>
</dbReference>
<organism evidence="7 8">
    <name type="scientific">Tribolium castaneum</name>
    <name type="common">Red flour beetle</name>
    <dbReference type="NCBI Taxonomy" id="7070"/>
    <lineage>
        <taxon>Eukaryota</taxon>
        <taxon>Metazoa</taxon>
        <taxon>Ecdysozoa</taxon>
        <taxon>Arthropoda</taxon>
        <taxon>Hexapoda</taxon>
        <taxon>Insecta</taxon>
        <taxon>Pterygota</taxon>
        <taxon>Neoptera</taxon>
        <taxon>Endopterygota</taxon>
        <taxon>Coleoptera</taxon>
        <taxon>Polyphaga</taxon>
        <taxon>Cucujiformia</taxon>
        <taxon>Tenebrionidae</taxon>
        <taxon>Tenebrionidae incertae sedis</taxon>
        <taxon>Tribolium</taxon>
    </lineage>
</organism>
<accession>A0A139WM59</accession>
<comment type="subcellular location">
    <subcellularLocation>
        <location evidence="1">Secreted</location>
    </subcellularLocation>
</comment>
<dbReference type="KEGG" id="tca:107397397"/>
<dbReference type="GO" id="GO:0016491">
    <property type="term" value="F:oxidoreductase activity"/>
    <property type="evidence" value="ECO:0000318"/>
    <property type="project" value="GO_Central"/>
</dbReference>
<evidence type="ECO:0000313" key="7">
    <source>
        <dbReference type="EMBL" id="KYB28974.1"/>
    </source>
</evidence>
<dbReference type="AlphaFoldDB" id="A0A139WM59"/>
<dbReference type="EMBL" id="KQ971317">
    <property type="protein sequence ID" value="KYB28974.1"/>
    <property type="molecule type" value="Genomic_DNA"/>
</dbReference>
<dbReference type="PANTHER" id="PTHR13234">
    <property type="entry name" value="GAMMA-INTERFERON INDUCIBLE LYSOSOMAL THIOL REDUCTASE GILT"/>
    <property type="match status" value="1"/>
</dbReference>
<dbReference type="eggNOG" id="KOG3160">
    <property type="taxonomic scope" value="Eukaryota"/>
</dbReference>
<keyword evidence="3" id="KW-0964">Secreted</keyword>
<keyword evidence="8" id="KW-1185">Reference proteome</keyword>
<evidence type="ECO:0000256" key="1">
    <source>
        <dbReference type="ARBA" id="ARBA00004613"/>
    </source>
</evidence>
<dbReference type="OrthoDB" id="958254at2759"/>
<reference evidence="7 8" key="2">
    <citation type="journal article" date="2010" name="Nucleic Acids Res.">
        <title>BeetleBase in 2010: revisions to provide comprehensive genomic information for Tribolium castaneum.</title>
        <authorList>
            <person name="Kim H.S."/>
            <person name="Murphy T."/>
            <person name="Xia J."/>
            <person name="Caragea D."/>
            <person name="Park Y."/>
            <person name="Beeman R.W."/>
            <person name="Lorenzen M.D."/>
            <person name="Butcher S."/>
            <person name="Manak J.R."/>
            <person name="Brown S.J."/>
        </authorList>
    </citation>
    <scope>GENOME REANNOTATION</scope>
    <source>
        <strain evidence="7 8">Georgia GA2</strain>
    </source>
</reference>
<evidence type="ECO:0000256" key="4">
    <source>
        <dbReference type="ARBA" id="ARBA00022729"/>
    </source>
</evidence>
<dbReference type="GO" id="GO:0005576">
    <property type="term" value="C:extracellular region"/>
    <property type="evidence" value="ECO:0007669"/>
    <property type="project" value="UniProtKB-SubCell"/>
</dbReference>
<protein>
    <submittedName>
        <fullName evidence="7">Gamma-interferon-inducible lysosomal thiol reductase-like Protein</fullName>
    </submittedName>
</protein>